<dbReference type="InterPro" id="IPR010131">
    <property type="entry name" value="MdtP/NodT-like"/>
</dbReference>
<keyword evidence="2" id="KW-0472">Membrane</keyword>
<keyword evidence="2" id="KW-0449">Lipoprotein</keyword>
<evidence type="ECO:0000313" key="4">
    <source>
        <dbReference type="Proteomes" id="UP000305202"/>
    </source>
</evidence>
<dbReference type="PANTHER" id="PTHR30203">
    <property type="entry name" value="OUTER MEMBRANE CATION EFFLUX PROTEIN"/>
    <property type="match status" value="1"/>
</dbReference>
<dbReference type="EMBL" id="SZPQ01000016">
    <property type="protein sequence ID" value="TKI05983.1"/>
    <property type="molecule type" value="Genomic_DNA"/>
</dbReference>
<dbReference type="Gene3D" id="1.20.1600.10">
    <property type="entry name" value="Outer membrane efflux proteins (OEP)"/>
    <property type="match status" value="1"/>
</dbReference>
<sequence length="465" mass="50778">MNKTVIGVFPLLAVLSLAGCTLQPKYERPALPVKNAWGQDPTQGASVANVKWRDFYRDSRLQTLISLALEHNRDYQVAALNVQTAQAQFRIERSALFPTIDANADKTAERLPGNLYSTRTSGPVTYQQYEANLGVTSWEVDLFGRLRSLRDKALESYLSTAATEKATRISLIAEVATGYLTLCADSDLLTLAKNTEESQNATWKLTQYRYQVGTANEQDVVQAEMSVRSAQADVDKYTRQVKQDIDALRLLLGTDIPAGITGNATLAGIAAFPALRPGLPSDLLTRRPDIIAAEHDLKAANANIGAARAAFFPSISLTAAGGTTSDSLGHLFEGGTAAWSFVPSISIPIFTGGLNKANLDVAKVSKRIEIANYEKAIQQAFKEVSDALAGETTYRDELLARTQDDAANARYFSLAQMRYNAGVDDYLNVLVAQRSYYQSQQDLISTRLDTLNQDITLYKVLGGGW</sequence>
<dbReference type="RefSeq" id="WP_136990444.1">
    <property type="nucleotide sequence ID" value="NZ_SZPQ01000016.1"/>
</dbReference>
<dbReference type="SUPFAM" id="SSF56954">
    <property type="entry name" value="Outer membrane efflux proteins (OEP)"/>
    <property type="match status" value="1"/>
</dbReference>
<keyword evidence="4" id="KW-1185">Reference proteome</keyword>
<gene>
    <name evidence="3" type="ORF">FCN80_12270</name>
</gene>
<dbReference type="NCBIfam" id="TIGR01845">
    <property type="entry name" value="outer_NodT"/>
    <property type="match status" value="1"/>
</dbReference>
<dbReference type="Pfam" id="PF02321">
    <property type="entry name" value="OEP"/>
    <property type="match status" value="2"/>
</dbReference>
<dbReference type="InterPro" id="IPR003423">
    <property type="entry name" value="OMP_efflux"/>
</dbReference>
<dbReference type="PROSITE" id="PS51257">
    <property type="entry name" value="PROKAR_LIPOPROTEIN"/>
    <property type="match status" value="1"/>
</dbReference>
<reference evidence="3 4" key="1">
    <citation type="submission" date="2019-04" db="EMBL/GenBank/DDBJ databases">
        <authorList>
            <person name="Li M."/>
            <person name="Gao C."/>
        </authorList>
    </citation>
    <scope>NUCLEOTIDE SEQUENCE [LARGE SCALE GENOMIC DNA]</scope>
    <source>
        <strain evidence="3 4">BGMRC 2031</strain>
    </source>
</reference>
<evidence type="ECO:0000256" key="1">
    <source>
        <dbReference type="ARBA" id="ARBA00007613"/>
    </source>
</evidence>
<accession>A0ABY2SKD7</accession>
<proteinExistence type="inferred from homology"/>
<dbReference type="PANTHER" id="PTHR30203:SF32">
    <property type="entry name" value="CATION EFFLUX SYSTEM PROTEIN CUSC"/>
    <property type="match status" value="1"/>
</dbReference>
<dbReference type="Gene3D" id="2.20.200.10">
    <property type="entry name" value="Outer membrane efflux proteins (OEP)"/>
    <property type="match status" value="1"/>
</dbReference>
<keyword evidence="2" id="KW-0564">Palmitate</keyword>
<comment type="subcellular location">
    <subcellularLocation>
        <location evidence="2">Cell membrane</location>
        <topology evidence="2">Lipid-anchor</topology>
    </subcellularLocation>
</comment>
<name>A0ABY2SKD7_9HYPH</name>
<comment type="similarity">
    <text evidence="1 2">Belongs to the outer membrane factor (OMF) (TC 1.B.17) family.</text>
</comment>
<evidence type="ECO:0000313" key="3">
    <source>
        <dbReference type="EMBL" id="TKI05983.1"/>
    </source>
</evidence>
<keyword evidence="2" id="KW-1134">Transmembrane beta strand</keyword>
<evidence type="ECO:0000256" key="2">
    <source>
        <dbReference type="RuleBase" id="RU362097"/>
    </source>
</evidence>
<protein>
    <submittedName>
        <fullName evidence="3">Efflux transporter outer membrane subunit</fullName>
    </submittedName>
</protein>
<organism evidence="3 4">
    <name type="scientific">Martelella alba</name>
    <dbReference type="NCBI Taxonomy" id="2590451"/>
    <lineage>
        <taxon>Bacteria</taxon>
        <taxon>Pseudomonadati</taxon>
        <taxon>Pseudomonadota</taxon>
        <taxon>Alphaproteobacteria</taxon>
        <taxon>Hyphomicrobiales</taxon>
        <taxon>Aurantimonadaceae</taxon>
        <taxon>Martelella</taxon>
    </lineage>
</organism>
<comment type="caution">
    <text evidence="3">The sequence shown here is derived from an EMBL/GenBank/DDBJ whole genome shotgun (WGS) entry which is preliminary data.</text>
</comment>
<dbReference type="Proteomes" id="UP000305202">
    <property type="component" value="Unassembled WGS sequence"/>
</dbReference>
<keyword evidence="2" id="KW-0812">Transmembrane</keyword>